<feature type="transmembrane region" description="Helical" evidence="1">
    <location>
        <begin position="137"/>
        <end position="156"/>
    </location>
</feature>
<evidence type="ECO:0000313" key="6">
    <source>
        <dbReference type="Proteomes" id="UP000462271"/>
    </source>
</evidence>
<dbReference type="GO" id="GO:0016747">
    <property type="term" value="F:acyltransferase activity, transferring groups other than amino-acyl groups"/>
    <property type="evidence" value="ECO:0007669"/>
    <property type="project" value="InterPro"/>
</dbReference>
<dbReference type="Pfam" id="PF01757">
    <property type="entry name" value="Acyl_transf_3"/>
    <property type="match status" value="1"/>
</dbReference>
<evidence type="ECO:0000256" key="1">
    <source>
        <dbReference type="SAM" id="Phobius"/>
    </source>
</evidence>
<keyword evidence="4" id="KW-0012">Acyltransferase</keyword>
<comment type="caution">
    <text evidence="4">The sequence shown here is derived from an EMBL/GenBank/DDBJ whole genome shotgun (WGS) entry which is preliminary data.</text>
</comment>
<feature type="transmembrane region" description="Helical" evidence="1">
    <location>
        <begin position="80"/>
        <end position="101"/>
    </location>
</feature>
<dbReference type="Proteomes" id="UP000430081">
    <property type="component" value="Unassembled WGS sequence"/>
</dbReference>
<keyword evidence="1" id="KW-0472">Membrane</keyword>
<feature type="domain" description="Acyltransferase 3" evidence="2">
    <location>
        <begin position="7"/>
        <end position="344"/>
    </location>
</feature>
<sequence length="371" mass="42359">MSKNRLHGLDAWRGVAAIMVAIYHFNVNSFMHELTIVKNSWLFVEFFFVLSGFIMMYNYSDRINNREQLLSFLFKRFSRIWPLHIFVLFLFVPVAIAGYVIGNIDPSRFSVASFISNVFLIQSLGVNDGVTWNSPSWSISSEFFVYVAFGLITLTFTKGWCRFIIPSLICFVILTNFSNMGDAYKLAFFRCGYSFFIGCVVYYLYKSKSLKSGTWLEILSVVAVVLTMSLFLIKGNDLIAYCMPFLFCAIVFSFARGDGVISKAMGNNLFIKMGEVSYSIYMTHAFVAICIKSLLLLFGKFINHNFLVKIGNETQVNLGGVLANNLLDIVFLVLVISFSMLTYRYVESPCQRILNAWYKNKKMVETSNLVM</sequence>
<organism evidence="4 5">
    <name type="scientific">Escherichia coli</name>
    <dbReference type="NCBI Taxonomy" id="562"/>
    <lineage>
        <taxon>Bacteria</taxon>
        <taxon>Pseudomonadati</taxon>
        <taxon>Pseudomonadota</taxon>
        <taxon>Gammaproteobacteria</taxon>
        <taxon>Enterobacterales</taxon>
        <taxon>Enterobacteriaceae</taxon>
        <taxon>Escherichia</taxon>
    </lineage>
</organism>
<keyword evidence="1" id="KW-1133">Transmembrane helix</keyword>
<dbReference type="Proteomes" id="UP000462271">
    <property type="component" value="Unassembled WGS sequence"/>
</dbReference>
<name>A0A6D0D9I7_ECOLX</name>
<dbReference type="EMBL" id="WTML01000054">
    <property type="protein sequence ID" value="MWK98544.1"/>
    <property type="molecule type" value="Genomic_DNA"/>
</dbReference>
<gene>
    <name evidence="4" type="ORF">GQM13_01345</name>
    <name evidence="3" type="ORF">GQM21_15305</name>
</gene>
<dbReference type="EMBL" id="WTMQ01000001">
    <property type="protein sequence ID" value="MWL02091.1"/>
    <property type="molecule type" value="Genomic_DNA"/>
</dbReference>
<protein>
    <submittedName>
        <fullName evidence="4">Acyltransferase family protein</fullName>
    </submittedName>
</protein>
<keyword evidence="1" id="KW-0812">Transmembrane</keyword>
<dbReference type="InterPro" id="IPR050879">
    <property type="entry name" value="Acyltransferase_3"/>
</dbReference>
<dbReference type="GO" id="GO:0000271">
    <property type="term" value="P:polysaccharide biosynthetic process"/>
    <property type="evidence" value="ECO:0007669"/>
    <property type="project" value="TreeGrafter"/>
</dbReference>
<feature type="transmembrane region" description="Helical" evidence="1">
    <location>
        <begin position="12"/>
        <end position="29"/>
    </location>
</feature>
<evidence type="ECO:0000313" key="4">
    <source>
        <dbReference type="EMBL" id="MWL02091.1"/>
    </source>
</evidence>
<dbReference type="PANTHER" id="PTHR23028">
    <property type="entry name" value="ACETYLTRANSFERASE"/>
    <property type="match status" value="1"/>
</dbReference>
<dbReference type="PANTHER" id="PTHR23028:SF131">
    <property type="entry name" value="BLR2367 PROTEIN"/>
    <property type="match status" value="1"/>
</dbReference>
<feature type="transmembrane region" description="Helical" evidence="1">
    <location>
        <begin position="214"/>
        <end position="232"/>
    </location>
</feature>
<keyword evidence="4" id="KW-0808">Transferase</keyword>
<dbReference type="InterPro" id="IPR002656">
    <property type="entry name" value="Acyl_transf_3_dom"/>
</dbReference>
<evidence type="ECO:0000259" key="2">
    <source>
        <dbReference type="Pfam" id="PF01757"/>
    </source>
</evidence>
<proteinExistence type="predicted"/>
<reference evidence="5 6" key="1">
    <citation type="submission" date="2019-12" db="EMBL/GenBank/DDBJ databases">
        <title>Enteriobacteria Tanzani isolates_10432.</title>
        <authorList>
            <person name="Subbiah M."/>
            <person name="Call D."/>
        </authorList>
    </citation>
    <scope>NUCLEOTIDE SEQUENCE [LARGE SCALE GENOMIC DNA]</scope>
    <source>
        <strain evidence="4 5">10432wG7</strain>
        <strain evidence="3 6">10432wG8</strain>
    </source>
</reference>
<feature type="transmembrane region" description="Helical" evidence="1">
    <location>
        <begin position="187"/>
        <end position="205"/>
    </location>
</feature>
<accession>A0A6D0D9I7</accession>
<evidence type="ECO:0000313" key="5">
    <source>
        <dbReference type="Proteomes" id="UP000430081"/>
    </source>
</evidence>
<dbReference type="GO" id="GO:0016020">
    <property type="term" value="C:membrane"/>
    <property type="evidence" value="ECO:0007669"/>
    <property type="project" value="TreeGrafter"/>
</dbReference>
<dbReference type="AlphaFoldDB" id="A0A6D0D9I7"/>
<feature type="transmembrane region" description="Helical" evidence="1">
    <location>
        <begin position="322"/>
        <end position="343"/>
    </location>
</feature>
<feature type="transmembrane region" description="Helical" evidence="1">
    <location>
        <begin position="238"/>
        <end position="257"/>
    </location>
</feature>
<dbReference type="RefSeq" id="WP_072221930.1">
    <property type="nucleotide sequence ID" value="NZ_AP025205.2"/>
</dbReference>
<feature type="transmembrane region" description="Helical" evidence="1">
    <location>
        <begin position="278"/>
        <end position="302"/>
    </location>
</feature>
<evidence type="ECO:0000313" key="3">
    <source>
        <dbReference type="EMBL" id="MWK98544.1"/>
    </source>
</evidence>
<feature type="transmembrane region" description="Helical" evidence="1">
    <location>
        <begin position="41"/>
        <end position="59"/>
    </location>
</feature>